<evidence type="ECO:0000313" key="6">
    <source>
        <dbReference type="EMBL" id="WOV85851.1"/>
    </source>
</evidence>
<keyword evidence="1" id="KW-1003">Cell membrane</keyword>
<keyword evidence="7" id="KW-1185">Reference proteome</keyword>
<keyword evidence="3 5" id="KW-1133">Transmembrane helix</keyword>
<evidence type="ECO:0000256" key="4">
    <source>
        <dbReference type="ARBA" id="ARBA00023136"/>
    </source>
</evidence>
<feature type="transmembrane region" description="Helical" evidence="5">
    <location>
        <begin position="145"/>
        <end position="164"/>
    </location>
</feature>
<accession>A0ABZ0KZN0</accession>
<dbReference type="EMBL" id="CP116341">
    <property type="protein sequence ID" value="WOV85851.1"/>
    <property type="molecule type" value="Genomic_DNA"/>
</dbReference>
<feature type="transmembrane region" description="Helical" evidence="5">
    <location>
        <begin position="27"/>
        <end position="46"/>
    </location>
</feature>
<dbReference type="PANTHER" id="PTHR35529">
    <property type="entry name" value="MANGANESE EFFLUX PUMP MNTP-RELATED"/>
    <property type="match status" value="1"/>
</dbReference>
<evidence type="ECO:0000256" key="3">
    <source>
        <dbReference type="ARBA" id="ARBA00022989"/>
    </source>
</evidence>
<name>A0ABZ0KZN0_9BACL</name>
<evidence type="ECO:0000256" key="5">
    <source>
        <dbReference type="SAM" id="Phobius"/>
    </source>
</evidence>
<reference evidence="6 7" key="1">
    <citation type="submission" date="2023-01" db="EMBL/GenBank/DDBJ databases">
        <title>Sporosarcina sp. nov., isolated from Korean tranditional fermented seafood 'Jeotgal'.</title>
        <authorList>
            <person name="Yang A.-I."/>
        </authorList>
    </citation>
    <scope>NUCLEOTIDE SEQUENCE [LARGE SCALE GENOMIC DNA]</scope>
    <source>
        <strain evidence="6 7">B2O-1</strain>
    </source>
</reference>
<feature type="transmembrane region" description="Helical" evidence="5">
    <location>
        <begin position="88"/>
        <end position="109"/>
    </location>
</feature>
<evidence type="ECO:0000256" key="1">
    <source>
        <dbReference type="ARBA" id="ARBA00022475"/>
    </source>
</evidence>
<evidence type="ECO:0000256" key="2">
    <source>
        <dbReference type="ARBA" id="ARBA00022692"/>
    </source>
</evidence>
<evidence type="ECO:0000313" key="7">
    <source>
        <dbReference type="Proteomes" id="UP001303532"/>
    </source>
</evidence>
<dbReference type="Pfam" id="PF02659">
    <property type="entry name" value="Mntp"/>
    <property type="match status" value="1"/>
</dbReference>
<feature type="transmembrane region" description="Helical" evidence="5">
    <location>
        <begin position="58"/>
        <end position="76"/>
    </location>
</feature>
<dbReference type="InterPro" id="IPR003810">
    <property type="entry name" value="Mntp/YtaF"/>
</dbReference>
<sequence>MEIIAAGVTTIDILVIYTLLHVRKRKWLIALWTAFLNVAFPLLGFMAGEFSAQLFSEWSGILSSILLGLIGLHMVLQEDDSGESKVTGPLLIAVAVSLDGFSVSMSFGLMHLDKWLFIVSTGLMSLVLSYFALRANLTMTPRSRLVLRRFAGLVLIGMGILSWIS</sequence>
<dbReference type="Proteomes" id="UP001303532">
    <property type="component" value="Chromosome"/>
</dbReference>
<keyword evidence="2 5" id="KW-0812">Transmembrane</keyword>
<organism evidence="6 7">
    <name type="scientific">Sporosarcina jeotgali</name>
    <dbReference type="NCBI Taxonomy" id="3020056"/>
    <lineage>
        <taxon>Bacteria</taxon>
        <taxon>Bacillati</taxon>
        <taxon>Bacillota</taxon>
        <taxon>Bacilli</taxon>
        <taxon>Bacillales</taxon>
        <taxon>Caryophanaceae</taxon>
        <taxon>Sporosarcina</taxon>
    </lineage>
</organism>
<proteinExistence type="predicted"/>
<feature type="transmembrane region" description="Helical" evidence="5">
    <location>
        <begin position="115"/>
        <end position="133"/>
    </location>
</feature>
<protein>
    <submittedName>
        <fullName evidence="6">Manganese efflux pump</fullName>
    </submittedName>
</protein>
<keyword evidence="4 5" id="KW-0472">Membrane</keyword>
<dbReference type="PANTHER" id="PTHR35529:SF1">
    <property type="entry name" value="MANGANESE EFFLUX PUMP MNTP-RELATED"/>
    <property type="match status" value="1"/>
</dbReference>
<dbReference type="RefSeq" id="WP_323693445.1">
    <property type="nucleotide sequence ID" value="NZ_CP116341.1"/>
</dbReference>
<gene>
    <name evidence="6" type="ORF">PGH26_01675</name>
</gene>